<feature type="transmembrane region" description="Helical" evidence="1">
    <location>
        <begin position="30"/>
        <end position="47"/>
    </location>
</feature>
<keyword evidence="1" id="KW-1133">Transmembrane helix</keyword>
<dbReference type="InterPro" id="IPR054198">
    <property type="entry name" value="DUF6903"/>
</dbReference>
<gene>
    <name evidence="2" type="ORF">H6A19_13355</name>
</gene>
<keyword evidence="3" id="KW-1185">Reference proteome</keyword>
<evidence type="ECO:0000313" key="2">
    <source>
        <dbReference type="EMBL" id="MBM6820313.1"/>
    </source>
</evidence>
<dbReference type="Proteomes" id="UP000767334">
    <property type="component" value="Unassembled WGS sequence"/>
</dbReference>
<keyword evidence="1" id="KW-0472">Membrane</keyword>
<organism evidence="2 3">
    <name type="scientific">Clostridium saudiense</name>
    <dbReference type="NCBI Taxonomy" id="1414720"/>
    <lineage>
        <taxon>Bacteria</taxon>
        <taxon>Bacillati</taxon>
        <taxon>Bacillota</taxon>
        <taxon>Clostridia</taxon>
        <taxon>Eubacteriales</taxon>
        <taxon>Clostridiaceae</taxon>
        <taxon>Clostridium</taxon>
    </lineage>
</organism>
<feature type="transmembrane region" description="Helical" evidence="1">
    <location>
        <begin position="5"/>
        <end position="24"/>
    </location>
</feature>
<name>A0ABS2FIH0_9CLOT</name>
<evidence type="ECO:0000313" key="3">
    <source>
        <dbReference type="Proteomes" id="UP000767334"/>
    </source>
</evidence>
<dbReference type="EMBL" id="JACJLL010000102">
    <property type="protein sequence ID" value="MBM6820313.1"/>
    <property type="molecule type" value="Genomic_DNA"/>
</dbReference>
<reference evidence="2 3" key="1">
    <citation type="journal article" date="2021" name="Sci. Rep.">
        <title>The distribution of antibiotic resistance genes in chicken gut microbiota commensals.</title>
        <authorList>
            <person name="Juricova H."/>
            <person name="Matiasovicova J."/>
            <person name="Kubasova T."/>
            <person name="Cejkova D."/>
            <person name="Rychlik I."/>
        </authorList>
    </citation>
    <scope>NUCLEOTIDE SEQUENCE [LARGE SCALE GENOMIC DNA]</scope>
    <source>
        <strain evidence="2 3">An435</strain>
    </source>
</reference>
<dbReference type="Pfam" id="PF21844">
    <property type="entry name" value="DUF6903"/>
    <property type="match status" value="1"/>
</dbReference>
<accession>A0ABS2FIH0</accession>
<protein>
    <submittedName>
        <fullName evidence="2">Uncharacterized protein</fullName>
    </submittedName>
</protein>
<keyword evidence="1" id="KW-0812">Transmembrane</keyword>
<evidence type="ECO:0000256" key="1">
    <source>
        <dbReference type="SAM" id="Phobius"/>
    </source>
</evidence>
<proteinExistence type="predicted"/>
<sequence length="52" mass="5936">MVKKIIYILVFIISMILVIKGNTIHGYNGLLIMFIGLAGLLAELYSYNKKYQ</sequence>
<dbReference type="RefSeq" id="WP_166484828.1">
    <property type="nucleotide sequence ID" value="NZ_JACJLL010000102.1"/>
</dbReference>
<comment type="caution">
    <text evidence="2">The sequence shown here is derived from an EMBL/GenBank/DDBJ whole genome shotgun (WGS) entry which is preliminary data.</text>
</comment>